<feature type="compositionally biased region" description="Basic and acidic residues" evidence="2">
    <location>
        <begin position="20"/>
        <end position="46"/>
    </location>
</feature>
<dbReference type="InterPro" id="IPR000210">
    <property type="entry name" value="BTB/POZ_dom"/>
</dbReference>
<evidence type="ECO:0000259" key="3">
    <source>
        <dbReference type="PROSITE" id="PS50097"/>
    </source>
</evidence>
<evidence type="ECO:0000256" key="1">
    <source>
        <dbReference type="ARBA" id="ARBA00022473"/>
    </source>
</evidence>
<sequence length="514" mass="58600">MGSISSRMRMGRNPEEDEPVREGAPREEEAVEAEERAGPAVVHEEQASEQPGVSTGQGGHKRKGGPGGPMAKMPRKKLEKSRGMYESLFLRGEDSDVKICAFQQEWCLHRTYLCRSGYFSSMFCGAWRETNMDTIEMQMPDENIDREAFHEVLGFLYSRSIVIPPNRVIAILATASMLQMDELIQQCEDMMRASVSTETVCSYYYSAENYGLQSIRYTCRQWLLDNLMTRQNEELLLEINLNLMKELIASSDLVVVGVEMDVYTTLKKWMYLQLEARTCSESQRALLPEELCFAKFRSESDSSPFLDSDQGRAFVSVFQQLRLPYIICDLPSAHVIDQDGLIPATWLTPVYKEQWLALLRAEQSRELGPMDIYVSDIRGNSMRCGGQLITDEQCSWTWSGFNFGWDLVVCYTNRRIIFRRSAMNKSCGLGVSLLWQRKVAFRLRVISLDSTGKAVLRRETEYNVLALRKDQELEVMNLENQDITFPMYVACNFLYLPGESGSGPSGESSRSPMN</sequence>
<accession>A0ABQ0FUS1</accession>
<dbReference type="EMBL" id="BAAFST010000020">
    <property type="protein sequence ID" value="GAB1302979.1"/>
    <property type="molecule type" value="Genomic_DNA"/>
</dbReference>
<dbReference type="PROSITE" id="PS50097">
    <property type="entry name" value="BTB"/>
    <property type="match status" value="1"/>
</dbReference>
<gene>
    <name evidence="4" type="ORF">APTSU1_001822000</name>
</gene>
<name>A0ABQ0FUS1_APOSI</name>
<dbReference type="Pfam" id="PF00651">
    <property type="entry name" value="BTB"/>
    <property type="match status" value="1"/>
</dbReference>
<protein>
    <submittedName>
        <fullName evidence="4">Germ cell-less protein-like 1</fullName>
    </submittedName>
</protein>
<evidence type="ECO:0000313" key="4">
    <source>
        <dbReference type="EMBL" id="GAB1302979.1"/>
    </source>
</evidence>
<dbReference type="SMART" id="SM00225">
    <property type="entry name" value="BTB"/>
    <property type="match status" value="1"/>
</dbReference>
<keyword evidence="5" id="KW-1185">Reference proteome</keyword>
<reference evidence="4 5" key="1">
    <citation type="submission" date="2024-08" db="EMBL/GenBank/DDBJ databases">
        <title>The draft genome of Apodemus speciosus.</title>
        <authorList>
            <person name="Nabeshima K."/>
            <person name="Suzuki S."/>
            <person name="Onuma M."/>
        </authorList>
    </citation>
    <scope>NUCLEOTIDE SEQUENCE [LARGE SCALE GENOMIC DNA]</scope>
    <source>
        <strain evidence="4">IB14-021</strain>
    </source>
</reference>
<keyword evidence="1" id="KW-0217">Developmental protein</keyword>
<dbReference type="SUPFAM" id="SSF54695">
    <property type="entry name" value="POZ domain"/>
    <property type="match status" value="1"/>
</dbReference>
<dbReference type="InterPro" id="IPR043380">
    <property type="entry name" value="Gcl-like"/>
</dbReference>
<dbReference type="Proteomes" id="UP001623349">
    <property type="component" value="Unassembled WGS sequence"/>
</dbReference>
<organism evidence="4 5">
    <name type="scientific">Apodemus speciosus</name>
    <name type="common">Large Japanese field mouse</name>
    <dbReference type="NCBI Taxonomy" id="105296"/>
    <lineage>
        <taxon>Eukaryota</taxon>
        <taxon>Metazoa</taxon>
        <taxon>Chordata</taxon>
        <taxon>Craniata</taxon>
        <taxon>Vertebrata</taxon>
        <taxon>Euteleostomi</taxon>
        <taxon>Mammalia</taxon>
        <taxon>Eutheria</taxon>
        <taxon>Euarchontoglires</taxon>
        <taxon>Glires</taxon>
        <taxon>Rodentia</taxon>
        <taxon>Myomorpha</taxon>
        <taxon>Muroidea</taxon>
        <taxon>Muridae</taxon>
        <taxon>Murinae</taxon>
        <taxon>Apodemus</taxon>
    </lineage>
</organism>
<dbReference type="InterPro" id="IPR011333">
    <property type="entry name" value="SKP1/BTB/POZ_sf"/>
</dbReference>
<dbReference type="Gene3D" id="3.30.710.10">
    <property type="entry name" value="Potassium Channel Kv1.1, Chain A"/>
    <property type="match status" value="1"/>
</dbReference>
<evidence type="ECO:0000256" key="2">
    <source>
        <dbReference type="SAM" id="MobiDB-lite"/>
    </source>
</evidence>
<feature type="domain" description="BTB" evidence="3">
    <location>
        <begin position="95"/>
        <end position="165"/>
    </location>
</feature>
<dbReference type="SMART" id="SM00875">
    <property type="entry name" value="BACK"/>
    <property type="match status" value="1"/>
</dbReference>
<evidence type="ECO:0000313" key="5">
    <source>
        <dbReference type="Proteomes" id="UP001623349"/>
    </source>
</evidence>
<comment type="caution">
    <text evidence="4">The sequence shown here is derived from an EMBL/GenBank/DDBJ whole genome shotgun (WGS) entry which is preliminary data.</text>
</comment>
<dbReference type="Pfam" id="PF07707">
    <property type="entry name" value="BACK"/>
    <property type="match status" value="1"/>
</dbReference>
<dbReference type="PANTHER" id="PTHR23231:SF20">
    <property type="entry name" value="SIMILAR TO GERM CELL-LESS"/>
    <property type="match status" value="1"/>
</dbReference>
<feature type="region of interest" description="Disordered" evidence="2">
    <location>
        <begin position="1"/>
        <end position="76"/>
    </location>
</feature>
<dbReference type="PANTHER" id="PTHR23231">
    <property type="entry name" value="GERM CELL-LESS PROTEIN"/>
    <property type="match status" value="1"/>
</dbReference>
<dbReference type="Gene3D" id="1.25.40.420">
    <property type="match status" value="1"/>
</dbReference>
<dbReference type="InterPro" id="IPR011705">
    <property type="entry name" value="BACK"/>
</dbReference>
<proteinExistence type="predicted"/>